<evidence type="ECO:0000313" key="8">
    <source>
        <dbReference type="EMBL" id="NMO03749.1"/>
    </source>
</evidence>
<dbReference type="InterPro" id="IPR055487">
    <property type="entry name" value="DUF7059"/>
</dbReference>
<proteinExistence type="inferred from homology"/>
<dbReference type="CDD" id="cd02440">
    <property type="entry name" value="AdoMet_MTases"/>
    <property type="match status" value="1"/>
</dbReference>
<dbReference type="RefSeq" id="WP_170196252.1">
    <property type="nucleotide sequence ID" value="NZ_JABBNB010000026.1"/>
</dbReference>
<keyword evidence="4" id="KW-0949">S-adenosyl-L-methionine</keyword>
<gene>
    <name evidence="8" type="ORF">HH308_21260</name>
</gene>
<evidence type="ECO:0000256" key="1">
    <source>
        <dbReference type="ARBA" id="ARBA00006149"/>
    </source>
</evidence>
<dbReference type="GO" id="GO:0035657">
    <property type="term" value="C:eRF1 methyltransferase complex"/>
    <property type="evidence" value="ECO:0007669"/>
    <property type="project" value="TreeGrafter"/>
</dbReference>
<dbReference type="SUPFAM" id="SSF53335">
    <property type="entry name" value="S-adenosyl-L-methionine-dependent methyltransferases"/>
    <property type="match status" value="1"/>
</dbReference>
<dbReference type="InterPro" id="IPR029063">
    <property type="entry name" value="SAM-dependent_MTases_sf"/>
</dbReference>
<evidence type="ECO:0000259" key="5">
    <source>
        <dbReference type="Pfam" id="PF05175"/>
    </source>
</evidence>
<dbReference type="GO" id="GO:0032259">
    <property type="term" value="P:methylation"/>
    <property type="evidence" value="ECO:0007669"/>
    <property type="project" value="UniProtKB-KW"/>
</dbReference>
<evidence type="ECO:0000256" key="4">
    <source>
        <dbReference type="ARBA" id="ARBA00022691"/>
    </source>
</evidence>
<dbReference type="Proteomes" id="UP000550729">
    <property type="component" value="Unassembled WGS sequence"/>
</dbReference>
<dbReference type="Pfam" id="PF23186">
    <property type="entry name" value="DUF7059"/>
    <property type="match status" value="1"/>
</dbReference>
<organism evidence="8 9">
    <name type="scientific">Gordonia asplenii</name>
    <dbReference type="NCBI Taxonomy" id="2725283"/>
    <lineage>
        <taxon>Bacteria</taxon>
        <taxon>Bacillati</taxon>
        <taxon>Actinomycetota</taxon>
        <taxon>Actinomycetes</taxon>
        <taxon>Mycobacteriales</taxon>
        <taxon>Gordoniaceae</taxon>
        <taxon>Gordonia</taxon>
    </lineage>
</organism>
<evidence type="ECO:0000256" key="2">
    <source>
        <dbReference type="ARBA" id="ARBA00022603"/>
    </source>
</evidence>
<sequence>MTDPAPSHPLTDPIVVDSLGTDLRAAGYDVDGVAQALGDAAHAALAAGTWWPAQRACAAAQDDSPSLVALIRLFLLAEAVSESAVRQAFPTTSLDDLLRHGVLRQGVQRHEALGPAADSTFVSALDIRPYADDAGSYLVISDQDAGLRDGPVTHDHVLGIGGASISLARAVIRRPAARALDLGTGCGVQALHLHAHAEHIVATDTNDRALALARATAQINGMSWDLRTGSLFDPVAGEVFDLIVSNPPFVVGTGSQDYIYRDSGISGDGLCAKLIADLPGYLAPGGTATVLANWMVFDADDWQARPREWFDGYPLDAWVVQRELADPISYISLWLADAGETAESVAARANTWAQWFERNGVVGIGMGVITLRAKEFDDESAPIHVIEEITGAGEEVTGVEAEAFLARQRYLAAVTDDQVLELPLSTAPVLLEEQSLPGEQGWQAISHTVRRPGGPGAVLGLDEVSKALLAGCRGEVPLGTLIELLAGFHGVEADALAQAAMPVVREAIARGILHEVQRD</sequence>
<comment type="caution">
    <text evidence="8">The sequence shown here is derived from an EMBL/GenBank/DDBJ whole genome shotgun (WGS) entry which is preliminary data.</text>
</comment>
<dbReference type="PANTHER" id="PTHR45875">
    <property type="entry name" value="METHYLTRANSFERASE N6AMT1"/>
    <property type="match status" value="1"/>
</dbReference>
<dbReference type="Gene3D" id="3.40.50.150">
    <property type="entry name" value="Vaccinia Virus protein VP39"/>
    <property type="match status" value="1"/>
</dbReference>
<dbReference type="Pfam" id="PF05175">
    <property type="entry name" value="MTS"/>
    <property type="match status" value="1"/>
</dbReference>
<dbReference type="InterPro" id="IPR007848">
    <property type="entry name" value="Small_mtfrase_dom"/>
</dbReference>
<dbReference type="GO" id="GO:0003676">
    <property type="term" value="F:nucleic acid binding"/>
    <property type="evidence" value="ECO:0007669"/>
    <property type="project" value="InterPro"/>
</dbReference>
<dbReference type="EMBL" id="JABBNB010000026">
    <property type="protein sequence ID" value="NMO03749.1"/>
    <property type="molecule type" value="Genomic_DNA"/>
</dbReference>
<evidence type="ECO:0000256" key="3">
    <source>
        <dbReference type="ARBA" id="ARBA00022679"/>
    </source>
</evidence>
<dbReference type="AlphaFoldDB" id="A0A848KZC9"/>
<dbReference type="GO" id="GO:0008276">
    <property type="term" value="F:protein methyltransferase activity"/>
    <property type="evidence" value="ECO:0007669"/>
    <property type="project" value="TreeGrafter"/>
</dbReference>
<comment type="similarity">
    <text evidence="1">Belongs to the eukaryotic/archaeal PrmC-related family.</text>
</comment>
<dbReference type="PROSITE" id="PS00092">
    <property type="entry name" value="N6_MTASE"/>
    <property type="match status" value="1"/>
</dbReference>
<evidence type="ECO:0000259" key="7">
    <source>
        <dbReference type="Pfam" id="PF25004"/>
    </source>
</evidence>
<dbReference type="GO" id="GO:0008170">
    <property type="term" value="F:N-methyltransferase activity"/>
    <property type="evidence" value="ECO:0007669"/>
    <property type="project" value="UniProtKB-ARBA"/>
</dbReference>
<keyword evidence="2 8" id="KW-0489">Methyltransferase</keyword>
<feature type="domain" description="DUF7782" evidence="7">
    <location>
        <begin position="402"/>
        <end position="514"/>
    </location>
</feature>
<dbReference type="InterPro" id="IPR052190">
    <property type="entry name" value="Euk-Arch_PrmC-MTase"/>
</dbReference>
<feature type="domain" description="DUF7059" evidence="6">
    <location>
        <begin position="25"/>
        <end position="107"/>
    </location>
</feature>
<name>A0A848KZC9_9ACTN</name>
<evidence type="ECO:0000259" key="6">
    <source>
        <dbReference type="Pfam" id="PF23186"/>
    </source>
</evidence>
<dbReference type="GO" id="GO:0008757">
    <property type="term" value="F:S-adenosylmethionine-dependent methyltransferase activity"/>
    <property type="evidence" value="ECO:0007669"/>
    <property type="project" value="TreeGrafter"/>
</dbReference>
<accession>A0A848KZC9</accession>
<protein>
    <submittedName>
        <fullName evidence="8">Methyltransferase</fullName>
    </submittedName>
</protein>
<feature type="domain" description="Methyltransferase small" evidence="5">
    <location>
        <begin position="169"/>
        <end position="259"/>
    </location>
</feature>
<keyword evidence="3 8" id="KW-0808">Transferase</keyword>
<dbReference type="PANTHER" id="PTHR45875:SF1">
    <property type="entry name" value="METHYLTRANSFERASE N6AMT1"/>
    <property type="match status" value="1"/>
</dbReference>
<dbReference type="Pfam" id="PF25004">
    <property type="entry name" value="DUF7782"/>
    <property type="match status" value="1"/>
</dbReference>
<evidence type="ECO:0000313" key="9">
    <source>
        <dbReference type="Proteomes" id="UP000550729"/>
    </source>
</evidence>
<keyword evidence="9" id="KW-1185">Reference proteome</keyword>
<dbReference type="InterPro" id="IPR002052">
    <property type="entry name" value="DNA_methylase_N6_adenine_CS"/>
</dbReference>
<dbReference type="InterPro" id="IPR056684">
    <property type="entry name" value="DUF7782"/>
</dbReference>
<reference evidence="8 9" key="1">
    <citation type="submission" date="2020-04" db="EMBL/GenBank/DDBJ databases">
        <title>Gordonia sp. nov. TBRC 11910.</title>
        <authorList>
            <person name="Suriyachadkun C."/>
        </authorList>
    </citation>
    <scope>NUCLEOTIDE SEQUENCE [LARGE SCALE GENOMIC DNA]</scope>
    <source>
        <strain evidence="8 9">TBRC 11910</strain>
    </source>
</reference>